<dbReference type="Proteomes" id="UP000026962">
    <property type="component" value="Chromosome 12"/>
</dbReference>
<dbReference type="PROSITE" id="PS50096">
    <property type="entry name" value="IQ"/>
    <property type="match status" value="2"/>
</dbReference>
<keyword evidence="7" id="KW-1185">Reference proteome</keyword>
<accession>A0A0E0MPD9</accession>
<organism evidence="6">
    <name type="scientific">Oryza punctata</name>
    <name type="common">Red rice</name>
    <dbReference type="NCBI Taxonomy" id="4537"/>
    <lineage>
        <taxon>Eukaryota</taxon>
        <taxon>Viridiplantae</taxon>
        <taxon>Streptophyta</taxon>
        <taxon>Embryophyta</taxon>
        <taxon>Tracheophyta</taxon>
        <taxon>Spermatophyta</taxon>
        <taxon>Magnoliopsida</taxon>
        <taxon>Liliopsida</taxon>
        <taxon>Poales</taxon>
        <taxon>Poaceae</taxon>
        <taxon>BOP clade</taxon>
        <taxon>Oryzoideae</taxon>
        <taxon>Oryzeae</taxon>
        <taxon>Oryzinae</taxon>
        <taxon>Oryza</taxon>
    </lineage>
</organism>
<dbReference type="CDD" id="cd23767">
    <property type="entry name" value="IQCD"/>
    <property type="match status" value="1"/>
</dbReference>
<evidence type="ECO:0000256" key="2">
    <source>
        <dbReference type="ARBA" id="ARBA00024341"/>
    </source>
</evidence>
<dbReference type="Pfam" id="PF13178">
    <property type="entry name" value="DUF4005"/>
    <property type="match status" value="1"/>
</dbReference>
<keyword evidence="1" id="KW-0112">Calmodulin-binding</keyword>
<evidence type="ECO:0000313" key="7">
    <source>
        <dbReference type="Proteomes" id="UP000026962"/>
    </source>
</evidence>
<evidence type="ECO:0000259" key="5">
    <source>
        <dbReference type="Pfam" id="PF13178"/>
    </source>
</evidence>
<reference evidence="6" key="2">
    <citation type="submission" date="2018-05" db="EMBL/GenBank/DDBJ databases">
        <title>OpunRS2 (Oryza punctata Reference Sequence Version 2).</title>
        <authorList>
            <person name="Zhang J."/>
            <person name="Kudrna D."/>
            <person name="Lee S."/>
            <person name="Talag J."/>
            <person name="Welchert J."/>
            <person name="Wing R.A."/>
        </authorList>
    </citation>
    <scope>NUCLEOTIDE SEQUENCE [LARGE SCALE GENOMIC DNA]</scope>
</reference>
<dbReference type="InterPro" id="IPR025064">
    <property type="entry name" value="DUF4005"/>
</dbReference>
<sequence>MGKAGRWFRSFLTGGKKDRKGKDGSQPPSVSSPAAVPAPPSAKEKRRWSFRRPPAAATNTSSLCFSDVHAVVQQHDQLAAAVAASPAPEAESSAAGDVAAAVRIQAAFRSYLARKALCALRGMVKLQAMVRGQLVRRQASMTLRRMQALVAAQRRARAERLRLLDEDKDRDKHARSPRPPTSRRSSPQHHRSRKPLVSAPATASRDGDHGRHEEKMTWVCGLVLAMAWQEVVDRGSEENVRVVEVDNGGGGAVRGCGRRSACCSSATAAKAELYQQKVSPTPSALTDASARTMSGRIDDYSFSAAAPEASGRHNRVAATGGDHAPALIQLFPKNYMSNTESSRAKARSQSAPRQRHDQTSAAASPSPSPSCGEWTTPGDRRRRASLDPRDLAASAAGVGARMERCASQARASASAACPWAVRMDRSTASLASSDCGSSATVVTAATAARVTS</sequence>
<evidence type="ECO:0000256" key="3">
    <source>
        <dbReference type="ARBA" id="ARBA00024378"/>
    </source>
</evidence>
<dbReference type="Gramene" id="OPUNC12G16460.1">
    <property type="protein sequence ID" value="OPUNC12G16460.1"/>
    <property type="gene ID" value="OPUNC12G16460"/>
</dbReference>
<feature type="compositionally biased region" description="Basic and acidic residues" evidence="4">
    <location>
        <begin position="161"/>
        <end position="174"/>
    </location>
</feature>
<feature type="region of interest" description="Disordered" evidence="4">
    <location>
        <begin position="1"/>
        <end position="53"/>
    </location>
</feature>
<dbReference type="Pfam" id="PF00612">
    <property type="entry name" value="IQ"/>
    <property type="match status" value="2"/>
</dbReference>
<dbReference type="AlphaFoldDB" id="A0A0E0MPD9"/>
<proteinExistence type="inferred from homology"/>
<dbReference type="InterPro" id="IPR000048">
    <property type="entry name" value="IQ_motif_EF-hand-BS"/>
</dbReference>
<dbReference type="STRING" id="4537.A0A0E0MPD9"/>
<protein>
    <recommendedName>
        <fullName evidence="5">DUF4005 domain-containing protein</fullName>
    </recommendedName>
</protein>
<feature type="region of interest" description="Disordered" evidence="4">
    <location>
        <begin position="338"/>
        <end position="388"/>
    </location>
</feature>
<comment type="similarity">
    <text evidence="2">Belongs to the IQD family.</text>
</comment>
<evidence type="ECO:0000256" key="4">
    <source>
        <dbReference type="SAM" id="MobiDB-lite"/>
    </source>
</evidence>
<dbReference type="GO" id="GO:0005516">
    <property type="term" value="F:calmodulin binding"/>
    <property type="evidence" value="ECO:0007669"/>
    <property type="project" value="UniProtKB-KW"/>
</dbReference>
<dbReference type="HOGENOM" id="CLU_042730_0_0_1"/>
<dbReference type="PANTHER" id="PTHR32295">
    <property type="entry name" value="IQ-DOMAIN 5-RELATED"/>
    <property type="match status" value="1"/>
</dbReference>
<dbReference type="EnsemblPlants" id="OPUNC12G16460.1">
    <property type="protein sequence ID" value="OPUNC12G16460.1"/>
    <property type="gene ID" value="OPUNC12G16460"/>
</dbReference>
<dbReference type="PANTHER" id="PTHR32295:SF141">
    <property type="entry name" value="OS12G0604500 PROTEIN"/>
    <property type="match status" value="1"/>
</dbReference>
<reference evidence="6" key="1">
    <citation type="submission" date="2015-04" db="UniProtKB">
        <authorList>
            <consortium name="EnsemblPlants"/>
        </authorList>
    </citation>
    <scope>IDENTIFICATION</scope>
</reference>
<evidence type="ECO:0000256" key="1">
    <source>
        <dbReference type="ARBA" id="ARBA00022860"/>
    </source>
</evidence>
<comment type="subunit">
    <text evidence="3">Binds to multiple calmodulin (CaM) in the presence of Ca(2+) and CaM-like proteins.</text>
</comment>
<evidence type="ECO:0000313" key="6">
    <source>
        <dbReference type="EnsemblPlants" id="OPUNC12G16460.1"/>
    </source>
</evidence>
<feature type="compositionally biased region" description="Polar residues" evidence="4">
    <location>
        <begin position="338"/>
        <end position="352"/>
    </location>
</feature>
<dbReference type="eggNOG" id="ENOG502QS5R">
    <property type="taxonomic scope" value="Eukaryota"/>
</dbReference>
<feature type="region of interest" description="Disordered" evidence="4">
    <location>
        <begin position="161"/>
        <end position="212"/>
    </location>
</feature>
<name>A0A0E0MPD9_ORYPU</name>
<feature type="domain" description="DUF4005" evidence="5">
    <location>
        <begin position="318"/>
        <end position="399"/>
    </location>
</feature>
<dbReference type="OMA" id="SPSCGEW"/>
<dbReference type="Gene3D" id="1.20.5.190">
    <property type="match status" value="1"/>
</dbReference>